<dbReference type="NCBIfam" id="TIGR00049">
    <property type="entry name" value="iron-sulfur cluster assembly accessory protein"/>
    <property type="match status" value="1"/>
</dbReference>
<dbReference type="Pfam" id="PF01521">
    <property type="entry name" value="Fe-S_biosyn"/>
    <property type="match status" value="1"/>
</dbReference>
<organism evidence="2 3">
    <name type="scientific">Saltatorellus ferox</name>
    <dbReference type="NCBI Taxonomy" id="2528018"/>
    <lineage>
        <taxon>Bacteria</taxon>
        <taxon>Pseudomonadati</taxon>
        <taxon>Planctomycetota</taxon>
        <taxon>Planctomycetia</taxon>
        <taxon>Planctomycetia incertae sedis</taxon>
        <taxon>Saltatorellus</taxon>
    </lineage>
</organism>
<dbReference type="AlphaFoldDB" id="A0A518EXI4"/>
<dbReference type="GO" id="GO:0030674">
    <property type="term" value="F:protein-macromolecule adaptor activity"/>
    <property type="evidence" value="ECO:0007669"/>
    <property type="project" value="TreeGrafter"/>
</dbReference>
<dbReference type="EMBL" id="CP036434">
    <property type="protein sequence ID" value="QDV08799.1"/>
    <property type="molecule type" value="Genomic_DNA"/>
</dbReference>
<reference evidence="2 3" key="1">
    <citation type="submission" date="2019-02" db="EMBL/GenBank/DDBJ databases">
        <title>Deep-cultivation of Planctomycetes and their phenomic and genomic characterization uncovers novel biology.</title>
        <authorList>
            <person name="Wiegand S."/>
            <person name="Jogler M."/>
            <person name="Boedeker C."/>
            <person name="Pinto D."/>
            <person name="Vollmers J."/>
            <person name="Rivas-Marin E."/>
            <person name="Kohn T."/>
            <person name="Peeters S.H."/>
            <person name="Heuer A."/>
            <person name="Rast P."/>
            <person name="Oberbeckmann S."/>
            <person name="Bunk B."/>
            <person name="Jeske O."/>
            <person name="Meyerdierks A."/>
            <person name="Storesund J.E."/>
            <person name="Kallscheuer N."/>
            <person name="Luecker S."/>
            <person name="Lage O.M."/>
            <person name="Pohl T."/>
            <person name="Merkel B.J."/>
            <person name="Hornburger P."/>
            <person name="Mueller R.-W."/>
            <person name="Bruemmer F."/>
            <person name="Labrenz M."/>
            <person name="Spormann A.M."/>
            <person name="Op den Camp H."/>
            <person name="Overmann J."/>
            <person name="Amann R."/>
            <person name="Jetten M.S.M."/>
            <person name="Mascher T."/>
            <person name="Medema M.H."/>
            <person name="Devos D.P."/>
            <person name="Kaster A.-K."/>
            <person name="Ovreas L."/>
            <person name="Rohde M."/>
            <person name="Galperin M.Y."/>
            <person name="Jogler C."/>
        </authorList>
    </citation>
    <scope>NUCLEOTIDE SEQUENCE [LARGE SCALE GENOMIC DNA]</scope>
    <source>
        <strain evidence="2 3">Poly30</strain>
    </source>
</reference>
<dbReference type="Gene3D" id="2.60.300.12">
    <property type="entry name" value="HesB-like domain"/>
    <property type="match status" value="1"/>
</dbReference>
<dbReference type="Proteomes" id="UP000320390">
    <property type="component" value="Chromosome"/>
</dbReference>
<dbReference type="InterPro" id="IPR035903">
    <property type="entry name" value="HesB-like_dom_sf"/>
</dbReference>
<name>A0A518EXI4_9BACT</name>
<dbReference type="PANTHER" id="PTHR47265:SF1">
    <property type="entry name" value="IRON-SULFUR ASSEMBLY PROTEIN ISCA, CHLOROPLASTIC"/>
    <property type="match status" value="1"/>
</dbReference>
<sequence>MAIGITERAKKEVERILDDQNMPDGTALRVGVKGGGCSGFSYTLGFDDEVRPTDQINEDEGVRVVCDPKSFLYLNGTVVDFEESLMGRGFKFTNPNANKSCGCGESFSV</sequence>
<dbReference type="OrthoDB" id="9801228at2"/>
<evidence type="ECO:0000313" key="2">
    <source>
        <dbReference type="EMBL" id="QDV08799.1"/>
    </source>
</evidence>
<keyword evidence="3" id="KW-1185">Reference proteome</keyword>
<dbReference type="PANTHER" id="PTHR47265">
    <property type="entry name" value="IRON-SULFUR ASSEMBLY PROTEIN ISCA, CHLOROPLASTIC"/>
    <property type="match status" value="1"/>
</dbReference>
<gene>
    <name evidence="2" type="primary">iscA</name>
    <name evidence="2" type="ORF">Poly30_43540</name>
</gene>
<evidence type="ECO:0000259" key="1">
    <source>
        <dbReference type="Pfam" id="PF01521"/>
    </source>
</evidence>
<evidence type="ECO:0000313" key="3">
    <source>
        <dbReference type="Proteomes" id="UP000320390"/>
    </source>
</evidence>
<dbReference type="GO" id="GO:0016226">
    <property type="term" value="P:iron-sulfur cluster assembly"/>
    <property type="evidence" value="ECO:0007669"/>
    <property type="project" value="InterPro"/>
</dbReference>
<protein>
    <submittedName>
        <fullName evidence="2">Iron-binding protein IscA</fullName>
    </submittedName>
</protein>
<dbReference type="InterPro" id="IPR016092">
    <property type="entry name" value="ATAP"/>
</dbReference>
<dbReference type="SUPFAM" id="SSF89360">
    <property type="entry name" value="HesB-like domain"/>
    <property type="match status" value="1"/>
</dbReference>
<dbReference type="InterPro" id="IPR031108">
    <property type="entry name" value="IscA_plant_cyanobact"/>
</dbReference>
<dbReference type="RefSeq" id="WP_145202081.1">
    <property type="nucleotide sequence ID" value="NZ_CP036434.1"/>
</dbReference>
<dbReference type="GO" id="GO:0051537">
    <property type="term" value="F:2 iron, 2 sulfur cluster binding"/>
    <property type="evidence" value="ECO:0007669"/>
    <property type="project" value="UniProtKB-ARBA"/>
</dbReference>
<accession>A0A518EXI4</accession>
<dbReference type="PROSITE" id="PS01152">
    <property type="entry name" value="HESB"/>
    <property type="match status" value="1"/>
</dbReference>
<dbReference type="InterPro" id="IPR000361">
    <property type="entry name" value="ATAP_core_dom"/>
</dbReference>
<proteinExistence type="predicted"/>
<dbReference type="InterPro" id="IPR017870">
    <property type="entry name" value="FeS_cluster_insertion_CS"/>
</dbReference>
<feature type="domain" description="Core" evidence="1">
    <location>
        <begin position="1"/>
        <end position="105"/>
    </location>
</feature>